<protein>
    <submittedName>
        <fullName evidence="1">Uncharacterized protein</fullName>
    </submittedName>
</protein>
<evidence type="ECO:0000313" key="1">
    <source>
        <dbReference type="EMBL" id="KAI8008459.1"/>
    </source>
</evidence>
<evidence type="ECO:0000313" key="2">
    <source>
        <dbReference type="Proteomes" id="UP001060215"/>
    </source>
</evidence>
<dbReference type="EMBL" id="CM045764">
    <property type="protein sequence ID" value="KAI8008459.1"/>
    <property type="molecule type" value="Genomic_DNA"/>
</dbReference>
<comment type="caution">
    <text evidence="1">The sequence shown here is derived from an EMBL/GenBank/DDBJ whole genome shotgun (WGS) entry which is preliminary data.</text>
</comment>
<reference evidence="1 2" key="1">
    <citation type="journal article" date="2022" name="Plant J.">
        <title>Chromosome-level genome of Camellia lanceoleosa provides a valuable resource for understanding genome evolution and self-incompatibility.</title>
        <authorList>
            <person name="Gong W."/>
            <person name="Xiao S."/>
            <person name="Wang L."/>
            <person name="Liao Z."/>
            <person name="Chang Y."/>
            <person name="Mo W."/>
            <person name="Hu G."/>
            <person name="Li W."/>
            <person name="Zhao G."/>
            <person name="Zhu H."/>
            <person name="Hu X."/>
            <person name="Ji K."/>
            <person name="Xiang X."/>
            <person name="Song Q."/>
            <person name="Yuan D."/>
            <person name="Jin S."/>
            <person name="Zhang L."/>
        </authorList>
    </citation>
    <scope>NUCLEOTIDE SEQUENCE [LARGE SCALE GENOMIC DNA]</scope>
    <source>
        <strain evidence="1">SQ_2022a</strain>
    </source>
</reference>
<proteinExistence type="predicted"/>
<keyword evidence="2" id="KW-1185">Reference proteome</keyword>
<gene>
    <name evidence="1" type="ORF">LOK49_LG07G03099</name>
</gene>
<dbReference type="Proteomes" id="UP001060215">
    <property type="component" value="Chromosome 7"/>
</dbReference>
<organism evidence="1 2">
    <name type="scientific">Camellia lanceoleosa</name>
    <dbReference type="NCBI Taxonomy" id="1840588"/>
    <lineage>
        <taxon>Eukaryota</taxon>
        <taxon>Viridiplantae</taxon>
        <taxon>Streptophyta</taxon>
        <taxon>Embryophyta</taxon>
        <taxon>Tracheophyta</taxon>
        <taxon>Spermatophyta</taxon>
        <taxon>Magnoliopsida</taxon>
        <taxon>eudicotyledons</taxon>
        <taxon>Gunneridae</taxon>
        <taxon>Pentapetalae</taxon>
        <taxon>asterids</taxon>
        <taxon>Ericales</taxon>
        <taxon>Theaceae</taxon>
        <taxon>Camellia</taxon>
    </lineage>
</organism>
<sequence>MAQEEHTQRCSNSSSGGGGGGGGGGSGGSNGGGSSCRSSKKLKQKKVPQRGLGVAQLEKIRLEEQQKKDATIQAVQCATNFRHNPSPSLIPLPPPSPSDLASPNSIFRPNSSIPSIDVLHPNSVPFSKPSSNGSGGEMMGWPTIPGPAEGNWPKLWNGDCNLEGENHHGFAFMSNLNLPYESNPICPPPNVMQRTQQFQQQPSSSMVNVSSETSSLSVMSYHQMEPPSNQSFYGNNYIPPMWPEEEKMVGMKRPYPFSLDNPPGPSFPCKFPATYFPPITRFDDQYVSCVNGSTVNVEPINPIFRESPWSSTVLAELNPKKVSKENGDLNGDFLTLAPPTTALLPHPSSKYKHPSVYLTQHVQELPEFETLPFQGCVKNPIHGPGPSGSTQQQPPFYSFFPSAKAQISQATTTVGSCSGEVGENVDLNLKL</sequence>
<accession>A0ACC0H588</accession>
<name>A0ACC0H588_9ERIC</name>